<evidence type="ECO:0000256" key="5">
    <source>
        <dbReference type="SAM" id="Coils"/>
    </source>
</evidence>
<name>A0A255ZS06_9FLAO</name>
<dbReference type="Gene3D" id="3.30.1330.60">
    <property type="entry name" value="OmpA-like domain"/>
    <property type="match status" value="1"/>
</dbReference>
<evidence type="ECO:0000313" key="8">
    <source>
        <dbReference type="EMBL" id="OYQ43655.1"/>
    </source>
</evidence>
<dbReference type="Pfam" id="PF00691">
    <property type="entry name" value="OmpA"/>
    <property type="match status" value="1"/>
</dbReference>
<dbReference type="PANTHER" id="PTHR30329:SF21">
    <property type="entry name" value="LIPOPROTEIN YIAD-RELATED"/>
    <property type="match status" value="1"/>
</dbReference>
<feature type="domain" description="OmpA-like" evidence="7">
    <location>
        <begin position="319"/>
        <end position="432"/>
    </location>
</feature>
<evidence type="ECO:0000259" key="7">
    <source>
        <dbReference type="PROSITE" id="PS51123"/>
    </source>
</evidence>
<evidence type="ECO:0000256" key="1">
    <source>
        <dbReference type="ARBA" id="ARBA00004442"/>
    </source>
</evidence>
<dbReference type="InterPro" id="IPR028974">
    <property type="entry name" value="TSP_type-3_rpt"/>
</dbReference>
<feature type="signal peptide" evidence="6">
    <location>
        <begin position="1"/>
        <end position="19"/>
    </location>
</feature>
<keyword evidence="8" id="KW-0282">Flagellum</keyword>
<protein>
    <submittedName>
        <fullName evidence="8">Flagellar motor protein MotB</fullName>
    </submittedName>
</protein>
<dbReference type="InterPro" id="IPR006665">
    <property type="entry name" value="OmpA-like"/>
</dbReference>
<dbReference type="AlphaFoldDB" id="A0A255ZS06"/>
<keyword evidence="8" id="KW-0969">Cilium</keyword>
<dbReference type="PRINTS" id="PR01021">
    <property type="entry name" value="OMPADOMAIN"/>
</dbReference>
<dbReference type="EMBL" id="NOXX01000200">
    <property type="protein sequence ID" value="OYQ43655.1"/>
    <property type="molecule type" value="Genomic_DNA"/>
</dbReference>
<dbReference type="SUPFAM" id="SSF103088">
    <property type="entry name" value="OmpA-like"/>
    <property type="match status" value="1"/>
</dbReference>
<feature type="chain" id="PRO_5013214103" evidence="6">
    <location>
        <begin position="20"/>
        <end position="432"/>
    </location>
</feature>
<feature type="coiled-coil region" evidence="5">
    <location>
        <begin position="228"/>
        <end position="255"/>
    </location>
</feature>
<dbReference type="PROSITE" id="PS51123">
    <property type="entry name" value="OMPA_2"/>
    <property type="match status" value="1"/>
</dbReference>
<dbReference type="Proteomes" id="UP000216035">
    <property type="component" value="Unassembled WGS sequence"/>
</dbReference>
<dbReference type="CDD" id="cd07185">
    <property type="entry name" value="OmpA_C-like"/>
    <property type="match status" value="1"/>
</dbReference>
<dbReference type="InterPro" id="IPR050330">
    <property type="entry name" value="Bact_OuterMem_StrucFunc"/>
</dbReference>
<evidence type="ECO:0000256" key="2">
    <source>
        <dbReference type="ARBA" id="ARBA00023136"/>
    </source>
</evidence>
<keyword evidence="6" id="KW-0732">Signal</keyword>
<dbReference type="GO" id="GO:0005509">
    <property type="term" value="F:calcium ion binding"/>
    <property type="evidence" value="ECO:0007669"/>
    <property type="project" value="InterPro"/>
</dbReference>
<organism evidence="8 9">
    <name type="scientific">Flavobacterium aurantiibacter</name>
    <dbReference type="NCBI Taxonomy" id="2023067"/>
    <lineage>
        <taxon>Bacteria</taxon>
        <taxon>Pseudomonadati</taxon>
        <taxon>Bacteroidota</taxon>
        <taxon>Flavobacteriia</taxon>
        <taxon>Flavobacteriales</taxon>
        <taxon>Flavobacteriaceae</taxon>
        <taxon>Flavobacterium</taxon>
    </lineage>
</organism>
<comment type="caution">
    <text evidence="8">The sequence shown here is derived from an EMBL/GenBank/DDBJ whole genome shotgun (WGS) entry which is preliminary data.</text>
</comment>
<proteinExistence type="predicted"/>
<keyword evidence="8" id="KW-0966">Cell projection</keyword>
<evidence type="ECO:0000256" key="4">
    <source>
        <dbReference type="PROSITE-ProRule" id="PRU00473"/>
    </source>
</evidence>
<dbReference type="GO" id="GO:0009279">
    <property type="term" value="C:cell outer membrane"/>
    <property type="evidence" value="ECO:0007669"/>
    <property type="project" value="UniProtKB-SubCell"/>
</dbReference>
<sequence length="432" mass="47046">MKKNLLTIALIAAVSSGFAQEGKEDKAEGSSFNRWSIEVAGGVNKPSNPFTPGAFTATPSPWNADLGVRYMLSNNFGLKWDIGYYSFTNSDNSSIEFDTHYYRTSVQGVVNAGNILGFPTWTKRIGLLMHLGGGYSQMKSDDQRYTDRMGHFIVGLTGQVKLSNRIALTGDFTSLTGVGQNRTFDGTNSPELLNDKFRGFGGGIFSGSIGLTFYLGSNDTHADWYLEGDKTKDEVAELQKRIGDLETMLSDADKDGVPDYLDAEPNSTAGMAVDTKGRAIDKNGNGVPDELESYMSKTYGDNVKSSAITNNSMTNNEMIRSLINGGYMCAYFPYNKSVPTNESTEGIGFVLTYLRNNPTAQIEITGHADEIGNTEYNNKLSAARANAVKDVLVKAKIDPARLTVVPAGEDKSVDKSSEGARKLVRRVTFRVK</sequence>
<comment type="subcellular location">
    <subcellularLocation>
        <location evidence="1">Cell outer membrane</location>
    </subcellularLocation>
</comment>
<keyword evidence="3" id="KW-0998">Cell outer membrane</keyword>
<dbReference type="InterPro" id="IPR036737">
    <property type="entry name" value="OmpA-like_sf"/>
</dbReference>
<dbReference type="RefSeq" id="WP_094486497.1">
    <property type="nucleotide sequence ID" value="NZ_NOXX01000200.1"/>
</dbReference>
<reference evidence="8 9" key="1">
    <citation type="submission" date="2017-07" db="EMBL/GenBank/DDBJ databases">
        <title>Flavobacterium cyanobacteriorum sp. nov., isolated from cyanobacterial aggregates in a eutrophic lake.</title>
        <authorList>
            <person name="Cai H."/>
        </authorList>
    </citation>
    <scope>NUCLEOTIDE SEQUENCE [LARGE SCALE GENOMIC DNA]</scope>
    <source>
        <strain evidence="8 9">TH167</strain>
    </source>
</reference>
<gene>
    <name evidence="8" type="ORF">CHX27_09275</name>
</gene>
<dbReference type="InterPro" id="IPR006664">
    <property type="entry name" value="OMP_bac"/>
</dbReference>
<accession>A0A255ZS06</accession>
<evidence type="ECO:0000313" key="9">
    <source>
        <dbReference type="Proteomes" id="UP000216035"/>
    </source>
</evidence>
<keyword evidence="2 4" id="KW-0472">Membrane</keyword>
<keyword evidence="9" id="KW-1185">Reference proteome</keyword>
<dbReference type="SUPFAM" id="SSF103647">
    <property type="entry name" value="TSP type-3 repeat"/>
    <property type="match status" value="1"/>
</dbReference>
<dbReference type="OrthoDB" id="1522982at2"/>
<evidence type="ECO:0000256" key="6">
    <source>
        <dbReference type="SAM" id="SignalP"/>
    </source>
</evidence>
<keyword evidence="5" id="KW-0175">Coiled coil</keyword>
<dbReference type="PANTHER" id="PTHR30329">
    <property type="entry name" value="STATOR ELEMENT OF FLAGELLAR MOTOR COMPLEX"/>
    <property type="match status" value="1"/>
</dbReference>
<evidence type="ECO:0000256" key="3">
    <source>
        <dbReference type="ARBA" id="ARBA00023237"/>
    </source>
</evidence>